<dbReference type="RefSeq" id="WP_090259548.1">
    <property type="nucleotide sequence ID" value="NZ_FOIR01000003.1"/>
</dbReference>
<evidence type="ECO:0000313" key="1">
    <source>
        <dbReference type="EMBL" id="SEW35794.1"/>
    </source>
</evidence>
<name>A0A1I0R5F9_9BACT</name>
<sequence length="101" mass="11373">MRTLFFLALILLVGCSNTRESYELSFFVKSQLPQISNKEVIIAIPNAGCKGCITNTENFVLNNFRNPKLGIFFFNVNSNKLLKLRLGDVLFSDNVIVQELG</sequence>
<dbReference type="OrthoDB" id="826030at2"/>
<reference evidence="2" key="1">
    <citation type="submission" date="2016-10" db="EMBL/GenBank/DDBJ databases">
        <authorList>
            <person name="Varghese N."/>
            <person name="Submissions S."/>
        </authorList>
    </citation>
    <scope>NUCLEOTIDE SEQUENCE [LARGE SCALE GENOMIC DNA]</scope>
    <source>
        <strain evidence="2">CGMCC 1.12402</strain>
    </source>
</reference>
<accession>A0A1I0R5F9</accession>
<dbReference type="STRING" id="1267423.SAMN05216290_3103"/>
<dbReference type="AlphaFoldDB" id="A0A1I0R5F9"/>
<protein>
    <submittedName>
        <fullName evidence="1">Uncharacterized protein</fullName>
    </submittedName>
</protein>
<gene>
    <name evidence="1" type="ORF">SAMN05216290_3103</name>
</gene>
<dbReference type="EMBL" id="FOIR01000003">
    <property type="protein sequence ID" value="SEW35794.1"/>
    <property type="molecule type" value="Genomic_DNA"/>
</dbReference>
<dbReference type="GeneID" id="99987781"/>
<keyword evidence="2" id="KW-1185">Reference proteome</keyword>
<proteinExistence type="predicted"/>
<organism evidence="1 2">
    <name type="scientific">Roseivirga pacifica</name>
    <dbReference type="NCBI Taxonomy" id="1267423"/>
    <lineage>
        <taxon>Bacteria</taxon>
        <taxon>Pseudomonadati</taxon>
        <taxon>Bacteroidota</taxon>
        <taxon>Cytophagia</taxon>
        <taxon>Cytophagales</taxon>
        <taxon>Roseivirgaceae</taxon>
        <taxon>Roseivirga</taxon>
    </lineage>
</organism>
<evidence type="ECO:0000313" key="2">
    <source>
        <dbReference type="Proteomes" id="UP000199437"/>
    </source>
</evidence>
<dbReference type="PROSITE" id="PS51257">
    <property type="entry name" value="PROKAR_LIPOPROTEIN"/>
    <property type="match status" value="1"/>
</dbReference>
<dbReference type="Proteomes" id="UP000199437">
    <property type="component" value="Unassembled WGS sequence"/>
</dbReference>